<organism evidence="2 3">
    <name type="scientific">Eucalyptus globulus</name>
    <name type="common">Tasmanian blue gum</name>
    <dbReference type="NCBI Taxonomy" id="34317"/>
    <lineage>
        <taxon>Eukaryota</taxon>
        <taxon>Viridiplantae</taxon>
        <taxon>Streptophyta</taxon>
        <taxon>Embryophyta</taxon>
        <taxon>Tracheophyta</taxon>
        <taxon>Spermatophyta</taxon>
        <taxon>Magnoliopsida</taxon>
        <taxon>eudicotyledons</taxon>
        <taxon>Gunneridae</taxon>
        <taxon>Pentapetalae</taxon>
        <taxon>rosids</taxon>
        <taxon>malvids</taxon>
        <taxon>Myrtales</taxon>
        <taxon>Myrtaceae</taxon>
        <taxon>Myrtoideae</taxon>
        <taxon>Eucalypteae</taxon>
        <taxon>Eucalyptus</taxon>
    </lineage>
</organism>
<comment type="caution">
    <text evidence="2">The sequence shown here is derived from an EMBL/GenBank/DDBJ whole genome shotgun (WGS) entry which is preliminary data.</text>
</comment>
<reference evidence="2 3" key="1">
    <citation type="submission" date="2024-11" db="EMBL/GenBank/DDBJ databases">
        <title>Chromosome-level genome assembly of Eucalyptus globulus Labill. provides insights into its genome evolution.</title>
        <authorList>
            <person name="Li X."/>
        </authorList>
    </citation>
    <scope>NUCLEOTIDE SEQUENCE [LARGE SCALE GENOMIC DNA]</scope>
    <source>
        <strain evidence="2">CL2024</strain>
        <tissue evidence="2">Fresh tender leaves</tissue>
    </source>
</reference>
<feature type="chain" id="PRO_5044812913" description="F-box associated domain-containing protein" evidence="1">
    <location>
        <begin position="21"/>
        <end position="248"/>
    </location>
</feature>
<dbReference type="Proteomes" id="UP001634007">
    <property type="component" value="Unassembled WGS sequence"/>
</dbReference>
<name>A0ABD3JMX9_EUCGL</name>
<gene>
    <name evidence="2" type="ORF">ACJRO7_032420</name>
</gene>
<feature type="signal peptide" evidence="1">
    <location>
        <begin position="1"/>
        <end position="20"/>
    </location>
</feature>
<evidence type="ECO:0000313" key="2">
    <source>
        <dbReference type="EMBL" id="KAL3727679.1"/>
    </source>
</evidence>
<accession>A0ABD3JMX9</accession>
<keyword evidence="3" id="KW-1185">Reference proteome</keyword>
<dbReference type="EMBL" id="JBJKBG010000008">
    <property type="protein sequence ID" value="KAL3727679.1"/>
    <property type="molecule type" value="Genomic_DNA"/>
</dbReference>
<protein>
    <recommendedName>
        <fullName evidence="4">F-box associated domain-containing protein</fullName>
    </recommendedName>
</protein>
<evidence type="ECO:0008006" key="4">
    <source>
        <dbReference type="Google" id="ProtNLM"/>
    </source>
</evidence>
<evidence type="ECO:0000256" key="1">
    <source>
        <dbReference type="SAM" id="SignalP"/>
    </source>
</evidence>
<evidence type="ECO:0000313" key="3">
    <source>
        <dbReference type="Proteomes" id="UP001634007"/>
    </source>
</evidence>
<keyword evidence="1" id="KW-0732">Signal</keyword>
<proteinExistence type="predicted"/>
<dbReference type="AlphaFoldDB" id="A0ABD3JMX9"/>
<sequence>MLGWISLIFVLALTVGSLSALDPVFVFDPITREYRRLPTSGEKDIGSHQVGLGFDPSTGKRRCFEVTTLEVSSWRKLEVLDQPFTGKASQIECDFMISFDVCHEKFRKISFPKCISDFVISPRAEDVGQLGLGSHHDNNGQFLLPLRGCSIIVEHDNEQMRLWEVMGNKLKDLSIWFWDEHDTHVLWNPHMTYKVVGRLSREYYLLELSACYVPSKRANYLLLDIPGLPPMLITVRGYEPSLASPKIA</sequence>